<evidence type="ECO:0000313" key="2">
    <source>
        <dbReference type="Proteomes" id="UP001208690"/>
    </source>
</evidence>
<sequence>MPTDPQTVPADTAQPLQAAMRRWDGKSAAALAAIYQAHRAAPDFVTDLVAACAHPETETAGTWLIKHHCERGQSDFPEPLRSTLYAQLPEFSSWEAQLHLLQCTDHLPIPEPSAQAVFRSVEVGATATKLLVKAWSLYGAAQLARQHPVYATRVRAMLDQAARREPKGAVAVRLRKAQALLR</sequence>
<keyword evidence="2" id="KW-1185">Reference proteome</keyword>
<gene>
    <name evidence="1" type="ORF">MUB52_13130</name>
</gene>
<name>A0ABT3BFL4_9RHOB</name>
<accession>A0ABT3BFL4</accession>
<comment type="caution">
    <text evidence="1">The sequence shown here is derived from an EMBL/GenBank/DDBJ whole genome shotgun (WGS) entry which is preliminary data.</text>
</comment>
<protein>
    <submittedName>
        <fullName evidence="1">Uncharacterized protein</fullName>
    </submittedName>
</protein>
<organism evidence="1 2">
    <name type="scientific">Roseobacter sinensis</name>
    <dbReference type="NCBI Taxonomy" id="2931391"/>
    <lineage>
        <taxon>Bacteria</taxon>
        <taxon>Pseudomonadati</taxon>
        <taxon>Pseudomonadota</taxon>
        <taxon>Alphaproteobacteria</taxon>
        <taxon>Rhodobacterales</taxon>
        <taxon>Roseobacteraceae</taxon>
        <taxon>Roseobacter</taxon>
    </lineage>
</organism>
<dbReference type="RefSeq" id="WP_263844692.1">
    <property type="nucleotide sequence ID" value="NZ_JALIEB010000008.1"/>
</dbReference>
<evidence type="ECO:0000313" key="1">
    <source>
        <dbReference type="EMBL" id="MCV3272374.1"/>
    </source>
</evidence>
<reference evidence="1 2" key="1">
    <citation type="submission" date="2022-04" db="EMBL/GenBank/DDBJ databases">
        <title>Roseobacter sp. WL0113 is a bacterium isolated from neritic sediment.</title>
        <authorList>
            <person name="Wang L."/>
            <person name="He W."/>
            <person name="Zhang D.-F."/>
        </authorList>
    </citation>
    <scope>NUCLEOTIDE SEQUENCE [LARGE SCALE GENOMIC DNA]</scope>
    <source>
        <strain evidence="1 2">WL0113</strain>
    </source>
</reference>
<dbReference type="Proteomes" id="UP001208690">
    <property type="component" value="Unassembled WGS sequence"/>
</dbReference>
<dbReference type="EMBL" id="JALIEB010000008">
    <property type="protein sequence ID" value="MCV3272374.1"/>
    <property type="molecule type" value="Genomic_DNA"/>
</dbReference>
<proteinExistence type="predicted"/>